<dbReference type="PANTHER" id="PTHR11829:SF343">
    <property type="entry name" value="FORK-HEAD DOMAIN-CONTAINING PROTEIN"/>
    <property type="match status" value="1"/>
</dbReference>
<keyword evidence="6" id="KW-1185">Reference proteome</keyword>
<dbReference type="PROSITE" id="PS00657">
    <property type="entry name" value="FORK_HEAD_1"/>
    <property type="match status" value="1"/>
</dbReference>
<dbReference type="InterPro" id="IPR050211">
    <property type="entry name" value="FOX_domain-containing"/>
</dbReference>
<feature type="domain" description="Fork-head" evidence="4">
    <location>
        <begin position="153"/>
        <end position="244"/>
    </location>
</feature>
<accession>A0AAD9JBW0</accession>
<dbReference type="InterPro" id="IPR036388">
    <property type="entry name" value="WH-like_DNA-bd_sf"/>
</dbReference>
<dbReference type="GO" id="GO:0000981">
    <property type="term" value="F:DNA-binding transcription factor activity, RNA polymerase II-specific"/>
    <property type="evidence" value="ECO:0007669"/>
    <property type="project" value="TreeGrafter"/>
</dbReference>
<dbReference type="GO" id="GO:0000978">
    <property type="term" value="F:RNA polymerase II cis-regulatory region sequence-specific DNA binding"/>
    <property type="evidence" value="ECO:0007669"/>
    <property type="project" value="TreeGrafter"/>
</dbReference>
<dbReference type="AlphaFoldDB" id="A0AAD9JBW0"/>
<evidence type="ECO:0000256" key="3">
    <source>
        <dbReference type="SAM" id="MobiDB-lite"/>
    </source>
</evidence>
<evidence type="ECO:0000313" key="5">
    <source>
        <dbReference type="EMBL" id="KAK2150304.1"/>
    </source>
</evidence>
<keyword evidence="2" id="KW-0539">Nucleus</keyword>
<dbReference type="PROSITE" id="PS50039">
    <property type="entry name" value="FORK_HEAD_3"/>
    <property type="match status" value="1"/>
</dbReference>
<gene>
    <name evidence="5" type="ORF">LSH36_413g02117</name>
</gene>
<evidence type="ECO:0000259" key="4">
    <source>
        <dbReference type="PROSITE" id="PS50039"/>
    </source>
</evidence>
<dbReference type="GO" id="GO:0005634">
    <property type="term" value="C:nucleus"/>
    <property type="evidence" value="ECO:0007669"/>
    <property type="project" value="UniProtKB-SubCell"/>
</dbReference>
<feature type="region of interest" description="Disordered" evidence="3">
    <location>
        <begin position="12"/>
        <end position="32"/>
    </location>
</feature>
<dbReference type="PANTHER" id="PTHR11829">
    <property type="entry name" value="FORKHEAD BOX PROTEIN"/>
    <property type="match status" value="1"/>
</dbReference>
<evidence type="ECO:0000256" key="1">
    <source>
        <dbReference type="ARBA" id="ARBA00023125"/>
    </source>
</evidence>
<organism evidence="5 6">
    <name type="scientific">Paralvinella palmiformis</name>
    <dbReference type="NCBI Taxonomy" id="53620"/>
    <lineage>
        <taxon>Eukaryota</taxon>
        <taxon>Metazoa</taxon>
        <taxon>Spiralia</taxon>
        <taxon>Lophotrochozoa</taxon>
        <taxon>Annelida</taxon>
        <taxon>Polychaeta</taxon>
        <taxon>Sedentaria</taxon>
        <taxon>Canalipalpata</taxon>
        <taxon>Terebellida</taxon>
        <taxon>Terebelliformia</taxon>
        <taxon>Alvinellidae</taxon>
        <taxon>Paralvinella</taxon>
    </lineage>
</organism>
<feature type="DNA-binding region" description="Fork-head" evidence="2">
    <location>
        <begin position="153"/>
        <end position="244"/>
    </location>
</feature>
<dbReference type="EMBL" id="JAODUP010000413">
    <property type="protein sequence ID" value="KAK2150304.1"/>
    <property type="molecule type" value="Genomic_DNA"/>
</dbReference>
<dbReference type="Proteomes" id="UP001208570">
    <property type="component" value="Unassembled WGS sequence"/>
</dbReference>
<dbReference type="GO" id="GO:0009653">
    <property type="term" value="P:anatomical structure morphogenesis"/>
    <property type="evidence" value="ECO:0007669"/>
    <property type="project" value="TreeGrafter"/>
</dbReference>
<feature type="region of interest" description="Disordered" evidence="3">
    <location>
        <begin position="257"/>
        <end position="295"/>
    </location>
</feature>
<dbReference type="InterPro" id="IPR036390">
    <property type="entry name" value="WH_DNA-bd_sf"/>
</dbReference>
<comment type="subcellular location">
    <subcellularLocation>
        <location evidence="2">Nucleus</location>
    </subcellularLocation>
</comment>
<dbReference type="PRINTS" id="PR00053">
    <property type="entry name" value="FORKHEAD"/>
</dbReference>
<dbReference type="InterPro" id="IPR001766">
    <property type="entry name" value="Fork_head_dom"/>
</dbReference>
<feature type="compositionally biased region" description="Polar residues" evidence="3">
    <location>
        <begin position="110"/>
        <end position="131"/>
    </location>
</feature>
<comment type="caution">
    <text evidence="5">The sequence shown here is derived from an EMBL/GenBank/DDBJ whole genome shotgun (WGS) entry which is preliminary data.</text>
</comment>
<dbReference type="Pfam" id="PF00250">
    <property type="entry name" value="Forkhead"/>
    <property type="match status" value="1"/>
</dbReference>
<dbReference type="Gene3D" id="1.10.10.10">
    <property type="entry name" value="Winged helix-like DNA-binding domain superfamily/Winged helix DNA-binding domain"/>
    <property type="match status" value="1"/>
</dbReference>
<evidence type="ECO:0000313" key="6">
    <source>
        <dbReference type="Proteomes" id="UP001208570"/>
    </source>
</evidence>
<dbReference type="GO" id="GO:0030154">
    <property type="term" value="P:cell differentiation"/>
    <property type="evidence" value="ECO:0007669"/>
    <property type="project" value="TreeGrafter"/>
</dbReference>
<evidence type="ECO:0000256" key="2">
    <source>
        <dbReference type="PROSITE-ProRule" id="PRU00089"/>
    </source>
</evidence>
<protein>
    <recommendedName>
        <fullName evidence="4">Fork-head domain-containing protein</fullName>
    </recommendedName>
</protein>
<feature type="region of interest" description="Disordered" evidence="3">
    <location>
        <begin position="105"/>
        <end position="149"/>
    </location>
</feature>
<keyword evidence="1 2" id="KW-0238">DNA-binding</keyword>
<reference evidence="5" key="1">
    <citation type="journal article" date="2023" name="Mol. Biol. Evol.">
        <title>Third-Generation Sequencing Reveals the Adaptive Role of the Epigenome in Three Deep-Sea Polychaetes.</title>
        <authorList>
            <person name="Perez M."/>
            <person name="Aroh O."/>
            <person name="Sun Y."/>
            <person name="Lan Y."/>
            <person name="Juniper S.K."/>
            <person name="Young C.R."/>
            <person name="Angers B."/>
            <person name="Qian P.Y."/>
        </authorList>
    </citation>
    <scope>NUCLEOTIDE SEQUENCE</scope>
    <source>
        <strain evidence="5">P08H-3</strain>
    </source>
</reference>
<proteinExistence type="predicted"/>
<dbReference type="InterPro" id="IPR018122">
    <property type="entry name" value="TF_fork_head_CS_1"/>
</dbReference>
<dbReference type="SMART" id="SM00339">
    <property type="entry name" value="FH"/>
    <property type="match status" value="1"/>
</dbReference>
<sequence length="423" mass="46330">MHCMASQSQWTGYGSSLHQGPPSQSQDIKPTLFQPSATPFSVNDYMTMTYAYPGGAQSNPPSFYYPSDGLKRPDLQHQRPLVISPIYQNYGYPCSQNATDGSPPAIVPCSSASPDSAANRSSSGTAGSPQSPAKVYVTGGNGRARKRPLESGKPPYSYIALICMAIANSSEKKITLREIIEYIEHRFPFYRNNKKWHGSIRHNLTLNDCFMKLSRRPGDKGCLWAIDPEFEDMFDNGSLLRRRYRFKEGSERWHKARMETASKSMRRKGQVGKQEAVGDPEASNPVANRGELACPPNVTVTGSTHVSARVGVELYRPTGVTAISPVTSPESALSTTSGSPKDMKSDVVPMGEYNSMLDVANAFVSNSQSFPVGSSNTFDSFPKAANTVPCMLGNNQSDICSVDQLFQGFQNDYFSAIHCGEQY</sequence>
<dbReference type="SUPFAM" id="SSF46785">
    <property type="entry name" value="Winged helix' DNA-binding domain"/>
    <property type="match status" value="1"/>
</dbReference>
<name>A0AAD9JBW0_9ANNE</name>